<dbReference type="EMBL" id="MU006293">
    <property type="protein sequence ID" value="KAF2854368.1"/>
    <property type="molecule type" value="Genomic_DNA"/>
</dbReference>
<dbReference type="InterPro" id="IPR029044">
    <property type="entry name" value="Nucleotide-diphossugar_trans"/>
</dbReference>
<evidence type="ECO:0000313" key="1">
    <source>
        <dbReference type="EMBL" id="KAF2854368.1"/>
    </source>
</evidence>
<name>A0A6A7BJT4_9PLEO</name>
<accession>A0A6A7BJT4</accession>
<gene>
    <name evidence="1" type="ORF">T440DRAFT_465341</name>
</gene>
<dbReference type="PANTHER" id="PTHR11183">
    <property type="entry name" value="GLYCOGENIN SUBFAMILY MEMBER"/>
    <property type="match status" value="1"/>
</dbReference>
<dbReference type="Gene3D" id="3.90.550.10">
    <property type="entry name" value="Spore Coat Polysaccharide Biosynthesis Protein SpsA, Chain A"/>
    <property type="match status" value="1"/>
</dbReference>
<sequence length="199" mass="23400">MTKLRVFEMTQYERILVLDGDSMLLHPLDGVFDDPAAQLQGTGTHKDEDGHPPMPSTYLLAGLSEIHDSNHDFPPAKKDIKTPGYMNAGFFVCAPSKEMFEYYRSFLIVEDTRFNSEYMEQNLLRTVHGWDGPMPWKELDYKWNIREPNENDFEKGVVSVHEKYWDHGTIHGNQKVVDWLESRRWEMKGWYDAYDQLFD</sequence>
<feature type="non-terminal residue" evidence="1">
    <location>
        <position position="199"/>
    </location>
</feature>
<dbReference type="OrthoDB" id="2014201at2759"/>
<evidence type="ECO:0000313" key="2">
    <source>
        <dbReference type="Proteomes" id="UP000799423"/>
    </source>
</evidence>
<reference evidence="1" key="1">
    <citation type="submission" date="2020-01" db="EMBL/GenBank/DDBJ databases">
        <authorList>
            <consortium name="DOE Joint Genome Institute"/>
            <person name="Haridas S."/>
            <person name="Albert R."/>
            <person name="Binder M."/>
            <person name="Bloem J."/>
            <person name="Labutti K."/>
            <person name="Salamov A."/>
            <person name="Andreopoulos B."/>
            <person name="Baker S.E."/>
            <person name="Barry K."/>
            <person name="Bills G."/>
            <person name="Bluhm B.H."/>
            <person name="Cannon C."/>
            <person name="Castanera R."/>
            <person name="Culley D.E."/>
            <person name="Daum C."/>
            <person name="Ezra D."/>
            <person name="Gonzalez J.B."/>
            <person name="Henrissat B."/>
            <person name="Kuo A."/>
            <person name="Liang C."/>
            <person name="Lipzen A."/>
            <person name="Lutzoni F."/>
            <person name="Magnuson J."/>
            <person name="Mondo S."/>
            <person name="Nolan M."/>
            <person name="Ohm R."/>
            <person name="Pangilinan J."/>
            <person name="Park H.-J."/>
            <person name="Ramirez L."/>
            <person name="Alfaro M."/>
            <person name="Sun H."/>
            <person name="Tritt A."/>
            <person name="Yoshinaga Y."/>
            <person name="Zwiers L.-H."/>
            <person name="Turgeon B.G."/>
            <person name="Goodwin S.B."/>
            <person name="Spatafora J.W."/>
            <person name="Crous P.W."/>
            <person name="Grigoriev I.V."/>
        </authorList>
    </citation>
    <scope>NUCLEOTIDE SEQUENCE</scope>
    <source>
        <strain evidence="1">IPT5</strain>
    </source>
</reference>
<dbReference type="AlphaFoldDB" id="A0A6A7BJT4"/>
<dbReference type="SUPFAM" id="SSF53448">
    <property type="entry name" value="Nucleotide-diphospho-sugar transferases"/>
    <property type="match status" value="1"/>
</dbReference>
<keyword evidence="2" id="KW-1185">Reference proteome</keyword>
<organism evidence="1 2">
    <name type="scientific">Plenodomus tracheiphilus IPT5</name>
    <dbReference type="NCBI Taxonomy" id="1408161"/>
    <lineage>
        <taxon>Eukaryota</taxon>
        <taxon>Fungi</taxon>
        <taxon>Dikarya</taxon>
        <taxon>Ascomycota</taxon>
        <taxon>Pezizomycotina</taxon>
        <taxon>Dothideomycetes</taxon>
        <taxon>Pleosporomycetidae</taxon>
        <taxon>Pleosporales</taxon>
        <taxon>Pleosporineae</taxon>
        <taxon>Leptosphaeriaceae</taxon>
        <taxon>Plenodomus</taxon>
    </lineage>
</organism>
<dbReference type="Proteomes" id="UP000799423">
    <property type="component" value="Unassembled WGS sequence"/>
</dbReference>
<protein>
    <submittedName>
        <fullName evidence="1">Glycosyltransferase family 8 protein</fullName>
    </submittedName>
</protein>
<dbReference type="InterPro" id="IPR050587">
    <property type="entry name" value="GNT1/Glycosyltrans_8"/>
</dbReference>
<proteinExistence type="predicted"/>